<protein>
    <submittedName>
        <fullName evidence="2">FAD dependent oxidoreductase</fullName>
    </submittedName>
</protein>
<evidence type="ECO:0000313" key="3">
    <source>
        <dbReference type="Proteomes" id="UP000070544"/>
    </source>
</evidence>
<dbReference type="SUPFAM" id="SSF51905">
    <property type="entry name" value="FAD/NAD(P)-binding domain"/>
    <property type="match status" value="1"/>
</dbReference>
<sequence>MSPPRTVDGHPLPFPKAESTKSYWLNWNTLQYPVTKPFPASCDVLVIGAGLTGCSAAFHLAEIAGKDLDIAVLDARDVAYGASGRNGGIGRSSFGFAWKFKSEGKADFDMIRNKLAFQEENIASMAQWHKRYLSRYPAAEPILERFDSDALIAFFTPAEAEAERERQARIGTLGGKRDLPESIDAEKVKAIYGCDAAKAGGMVVKPSYAVWTAKFCHALLRFASDLSRVNVQTHTLVHIVRRVAGAGSSSDAEFEFVAHTSKGDVRCKRVIYATNGYSRALLPELLVTPVRGVCGSLIPETAPPFRASVSANHGYAYMSSRPDGRVVLGGFRDLQENNGQGWNAEDSDVDPRVASGIEGFLEKNFGTKTRVEGVWSGTQGWTASGEPVTGQVPNRPGEYVSAGFSGMGMCKCFLSGKQAALLALGRGWMAGFPDVWKMDHRLSDWSPSKRIKLGSSL</sequence>
<proteinExistence type="predicted"/>
<name>A0A139B0I1_GONPJ</name>
<organism evidence="2 3">
    <name type="scientific">Gonapodya prolifera (strain JEL478)</name>
    <name type="common">Monoblepharis prolifera</name>
    <dbReference type="NCBI Taxonomy" id="1344416"/>
    <lineage>
        <taxon>Eukaryota</taxon>
        <taxon>Fungi</taxon>
        <taxon>Fungi incertae sedis</taxon>
        <taxon>Chytridiomycota</taxon>
        <taxon>Chytridiomycota incertae sedis</taxon>
        <taxon>Monoblepharidomycetes</taxon>
        <taxon>Monoblepharidales</taxon>
        <taxon>Gonapodyaceae</taxon>
        <taxon>Gonapodya</taxon>
    </lineage>
</organism>
<dbReference type="Gene3D" id="3.50.50.60">
    <property type="entry name" value="FAD/NAD(P)-binding domain"/>
    <property type="match status" value="1"/>
</dbReference>
<dbReference type="Proteomes" id="UP000070544">
    <property type="component" value="Unassembled WGS sequence"/>
</dbReference>
<dbReference type="GO" id="GO:0005737">
    <property type="term" value="C:cytoplasm"/>
    <property type="evidence" value="ECO:0007669"/>
    <property type="project" value="TreeGrafter"/>
</dbReference>
<dbReference type="InterPro" id="IPR006076">
    <property type="entry name" value="FAD-dep_OxRdtase"/>
</dbReference>
<dbReference type="STRING" id="1344416.A0A139B0I1"/>
<dbReference type="OrthoDB" id="429143at2759"/>
<dbReference type="OMA" id="CHALLRF"/>
<gene>
    <name evidence="2" type="ORF">M427DRAFT_130155</name>
</gene>
<dbReference type="Pfam" id="PF01266">
    <property type="entry name" value="DAO"/>
    <property type="match status" value="1"/>
</dbReference>
<dbReference type="PANTHER" id="PTHR13847">
    <property type="entry name" value="SARCOSINE DEHYDROGENASE-RELATED"/>
    <property type="match status" value="1"/>
</dbReference>
<evidence type="ECO:0000259" key="1">
    <source>
        <dbReference type="Pfam" id="PF01266"/>
    </source>
</evidence>
<feature type="domain" description="FAD dependent oxidoreductase" evidence="1">
    <location>
        <begin position="43"/>
        <end position="420"/>
    </location>
</feature>
<dbReference type="AlphaFoldDB" id="A0A139B0I1"/>
<accession>A0A139B0I1</accession>
<keyword evidence="3" id="KW-1185">Reference proteome</keyword>
<dbReference type="PANTHER" id="PTHR13847:SF260">
    <property type="entry name" value="FAD DEPENDENT OXIDOREDUCTASE DOMAIN-CONTAINING PROTEIN"/>
    <property type="match status" value="1"/>
</dbReference>
<dbReference type="InterPro" id="IPR036188">
    <property type="entry name" value="FAD/NAD-bd_sf"/>
</dbReference>
<reference evidence="2 3" key="1">
    <citation type="journal article" date="2015" name="Genome Biol. Evol.">
        <title>Phylogenomic analyses indicate that early fungi evolved digesting cell walls of algal ancestors of land plants.</title>
        <authorList>
            <person name="Chang Y."/>
            <person name="Wang S."/>
            <person name="Sekimoto S."/>
            <person name="Aerts A.L."/>
            <person name="Choi C."/>
            <person name="Clum A."/>
            <person name="LaButti K.M."/>
            <person name="Lindquist E.A."/>
            <person name="Yee Ngan C."/>
            <person name="Ohm R.A."/>
            <person name="Salamov A.A."/>
            <person name="Grigoriev I.V."/>
            <person name="Spatafora J.W."/>
            <person name="Berbee M.L."/>
        </authorList>
    </citation>
    <scope>NUCLEOTIDE SEQUENCE [LARGE SCALE GENOMIC DNA]</scope>
    <source>
        <strain evidence="2 3">JEL478</strain>
    </source>
</reference>
<dbReference type="EMBL" id="KQ965731">
    <property type="protein sequence ID" value="KXS22484.1"/>
    <property type="molecule type" value="Genomic_DNA"/>
</dbReference>
<dbReference type="Gene3D" id="3.30.9.10">
    <property type="entry name" value="D-Amino Acid Oxidase, subunit A, domain 2"/>
    <property type="match status" value="1"/>
</dbReference>
<evidence type="ECO:0000313" key="2">
    <source>
        <dbReference type="EMBL" id="KXS22484.1"/>
    </source>
</evidence>